<evidence type="ECO:0000256" key="1">
    <source>
        <dbReference type="SAM" id="Phobius"/>
    </source>
</evidence>
<protein>
    <recommendedName>
        <fullName evidence="2">MacB-like periplasmic core domain-containing protein</fullName>
    </recommendedName>
</protein>
<keyword evidence="1" id="KW-1133">Transmembrane helix</keyword>
<keyword evidence="1" id="KW-0472">Membrane</keyword>
<feature type="domain" description="MacB-like periplasmic core" evidence="2">
    <location>
        <begin position="21"/>
        <end position="84"/>
    </location>
</feature>
<dbReference type="Pfam" id="PF12704">
    <property type="entry name" value="MacB_PCD"/>
    <property type="match status" value="1"/>
</dbReference>
<keyword evidence="1" id="KW-0812">Transmembrane</keyword>
<name>X0Z815_9ZZZZ</name>
<evidence type="ECO:0000313" key="3">
    <source>
        <dbReference type="EMBL" id="GAG54507.1"/>
    </source>
</evidence>
<dbReference type="PANTHER" id="PTHR30572">
    <property type="entry name" value="MEMBRANE COMPONENT OF TRANSPORTER-RELATED"/>
    <property type="match status" value="1"/>
</dbReference>
<evidence type="ECO:0000259" key="2">
    <source>
        <dbReference type="Pfam" id="PF12704"/>
    </source>
</evidence>
<dbReference type="PANTHER" id="PTHR30572:SF4">
    <property type="entry name" value="ABC TRANSPORTER PERMEASE YTRF"/>
    <property type="match status" value="1"/>
</dbReference>
<proteinExistence type="predicted"/>
<dbReference type="GO" id="GO:0022857">
    <property type="term" value="F:transmembrane transporter activity"/>
    <property type="evidence" value="ECO:0007669"/>
    <property type="project" value="TreeGrafter"/>
</dbReference>
<dbReference type="GO" id="GO:0005886">
    <property type="term" value="C:plasma membrane"/>
    <property type="evidence" value="ECO:0007669"/>
    <property type="project" value="TreeGrafter"/>
</dbReference>
<dbReference type="InterPro" id="IPR050250">
    <property type="entry name" value="Macrolide_Exporter_MacB"/>
</dbReference>
<dbReference type="InterPro" id="IPR025857">
    <property type="entry name" value="MacB_PCD"/>
</dbReference>
<dbReference type="AlphaFoldDB" id="X0Z815"/>
<gene>
    <name evidence="3" type="ORF">S01H4_13263</name>
</gene>
<organism evidence="3">
    <name type="scientific">marine sediment metagenome</name>
    <dbReference type="NCBI Taxonomy" id="412755"/>
    <lineage>
        <taxon>unclassified sequences</taxon>
        <taxon>metagenomes</taxon>
        <taxon>ecological metagenomes</taxon>
    </lineage>
</organism>
<reference evidence="3" key="1">
    <citation type="journal article" date="2014" name="Front. Microbiol.">
        <title>High frequency of phylogenetically diverse reductive dehalogenase-homologous genes in deep subseafloor sedimentary metagenomes.</title>
        <authorList>
            <person name="Kawai M."/>
            <person name="Futagami T."/>
            <person name="Toyoda A."/>
            <person name="Takaki Y."/>
            <person name="Nishi S."/>
            <person name="Hori S."/>
            <person name="Arai W."/>
            <person name="Tsubouchi T."/>
            <person name="Morono Y."/>
            <person name="Uchiyama I."/>
            <person name="Ito T."/>
            <person name="Fujiyama A."/>
            <person name="Inagaki F."/>
            <person name="Takami H."/>
        </authorList>
    </citation>
    <scope>NUCLEOTIDE SEQUENCE</scope>
    <source>
        <strain evidence="3">Expedition CK06-06</strain>
    </source>
</reference>
<accession>X0Z815</accession>
<feature type="transmembrane region" description="Helical" evidence="1">
    <location>
        <begin position="21"/>
        <end position="43"/>
    </location>
</feature>
<comment type="caution">
    <text evidence="3">The sequence shown here is derived from an EMBL/GenBank/DDBJ whole genome shotgun (WGS) entry which is preliminary data.</text>
</comment>
<dbReference type="EMBL" id="BART01005850">
    <property type="protein sequence ID" value="GAG54507.1"/>
    <property type="molecule type" value="Genomic_DNA"/>
</dbReference>
<sequence>MNLSEILSVAWEGITANKIRSLLTMLGIIIGVAAVIIMISISAGTEATIAEQINSLGANLIIVSPKRGTPGAARTLLYADAEAIA</sequence>